<dbReference type="RefSeq" id="WP_244607539.1">
    <property type="nucleotide sequence ID" value="NZ_CP029427.2"/>
</dbReference>
<dbReference type="Proteomes" id="UP000319298">
    <property type="component" value="Chromosome"/>
</dbReference>
<accession>A0ABX5WFY6</accession>
<dbReference type="InterPro" id="IPR017473">
    <property type="entry name" value="Undecaprenyl-P_gluc_Ptfrase"/>
</dbReference>
<proteinExistence type="inferred from homology"/>
<dbReference type="EC" id="2.7.8.31" evidence="10"/>
<dbReference type="NCBIfam" id="TIGR03023">
    <property type="entry name" value="WcaJ_sugtrans"/>
    <property type="match status" value="1"/>
</dbReference>
<evidence type="ECO:0000256" key="3">
    <source>
        <dbReference type="ARBA" id="ARBA00022679"/>
    </source>
</evidence>
<comment type="similarity">
    <text evidence="2">Belongs to the bacterial sugar transferase family.</text>
</comment>
<evidence type="ECO:0000256" key="1">
    <source>
        <dbReference type="ARBA" id="ARBA00004141"/>
    </source>
</evidence>
<gene>
    <name evidence="10" type="ORF">FJN17_00950</name>
</gene>
<feature type="transmembrane region" description="Helical" evidence="8">
    <location>
        <begin position="100"/>
        <end position="121"/>
    </location>
</feature>
<dbReference type="Pfam" id="PF02397">
    <property type="entry name" value="Bac_transf"/>
    <property type="match status" value="1"/>
</dbReference>
<keyword evidence="6 8" id="KW-0472">Membrane</keyword>
<name>A0ABX5WFY6_9BRAD</name>
<feature type="transmembrane region" description="Helical" evidence="8">
    <location>
        <begin position="32"/>
        <end position="52"/>
    </location>
</feature>
<evidence type="ECO:0000256" key="7">
    <source>
        <dbReference type="ARBA" id="ARBA00023169"/>
    </source>
</evidence>
<feature type="domain" description="Bacterial sugar transferase" evidence="9">
    <location>
        <begin position="296"/>
        <end position="481"/>
    </location>
</feature>
<keyword evidence="3 10" id="KW-0808">Transferase</keyword>
<reference evidence="10 11" key="2">
    <citation type="journal article" date="2020" name="Int. J. Syst. Evol. Microbiol.">
        <title>Description and complete genome sequences of Bradyrhizobium symbiodeficiens sp. nov., a non-symbiotic bacterium associated with legumes native to Canada.</title>
        <authorList>
            <person name="Bromfield E.S.P."/>
            <person name="Cloutier S."/>
            <person name="Nguyen H.D.T."/>
        </authorList>
    </citation>
    <scope>NUCLEOTIDE SEQUENCE [LARGE SCALE GENOMIC DNA]</scope>
    <source>
        <strain evidence="10 11">65S1MB</strain>
    </source>
</reference>
<evidence type="ECO:0000256" key="4">
    <source>
        <dbReference type="ARBA" id="ARBA00022692"/>
    </source>
</evidence>
<feature type="transmembrane region" description="Helical" evidence="8">
    <location>
        <begin position="301"/>
        <end position="322"/>
    </location>
</feature>
<evidence type="ECO:0000256" key="8">
    <source>
        <dbReference type="SAM" id="Phobius"/>
    </source>
</evidence>
<evidence type="ECO:0000313" key="11">
    <source>
        <dbReference type="Proteomes" id="UP000319298"/>
    </source>
</evidence>
<keyword evidence="5 8" id="KW-1133">Transmembrane helix</keyword>
<keyword evidence="4 8" id="KW-0812">Transmembrane</keyword>
<dbReference type="InterPro" id="IPR003362">
    <property type="entry name" value="Bact_transf"/>
</dbReference>
<comment type="subcellular location">
    <subcellularLocation>
        <location evidence="1">Membrane</location>
        <topology evidence="1">Multi-pass membrane protein</topology>
    </subcellularLocation>
</comment>
<evidence type="ECO:0000256" key="5">
    <source>
        <dbReference type="ARBA" id="ARBA00022989"/>
    </source>
</evidence>
<dbReference type="PANTHER" id="PTHR30576:SF21">
    <property type="entry name" value="UDP-GLUCOSE:UNDECAPRENYL-PHOSPHATE GLUCOSE-1-PHOSPHATE TRANSFERASE"/>
    <property type="match status" value="1"/>
</dbReference>
<evidence type="ECO:0000256" key="2">
    <source>
        <dbReference type="ARBA" id="ARBA00006464"/>
    </source>
</evidence>
<evidence type="ECO:0000313" key="10">
    <source>
        <dbReference type="EMBL" id="QDF42209.2"/>
    </source>
</evidence>
<evidence type="ECO:0000259" key="9">
    <source>
        <dbReference type="Pfam" id="PF02397"/>
    </source>
</evidence>
<dbReference type="GO" id="GO:0089702">
    <property type="term" value="F:undecaprenyl-phosphate glucose phosphotransferase activity"/>
    <property type="evidence" value="ECO:0007669"/>
    <property type="project" value="UniProtKB-EC"/>
</dbReference>
<sequence>MSDSTEFRNEVNAIGPARAATPFRISESVVPYLLSTIDLSIIFLSSVVAGGSYDWLLSHELPNLLPYCAIGILSGLLYILRMGGKGHYNFTEAIRPRLEISRIASCWFITALLLALLAFLLKIGPSYSRGALVAFSMLAPLLLFAGRSLAKTFLAAAVSNKVIGWRPIVVIGVPGEFAALREQSLLTEFSTGDVKTFMLRDGDATNASSVDATILNSAAAFARRHDCREILLALPWADTKRLDFVRNHISATPTAAWLLPDANVRALTRGAAPECLRALAINVQSAPLSEAQCLMKRSVDIALAVVALLFFSPIIAITAIAIKLDTPGPIIFRQDRKGFNGRRFTIFKFRSMTSQENGPTVSQATRGDPRVTEIGRILRATSVDELPQLFNVLRGEMSLVGPRPHALAHDDQFEQMLSNYAVRQHVKPGITGWAQCNGARGATPSLDHIAERVRLDLWYINNWSMKLDVKILVRTLFEVMKQRNAY</sequence>
<reference evidence="11" key="1">
    <citation type="submission" date="2019-06" db="EMBL/GenBank/DDBJ databases">
        <title>Whole-Genome Sequence of Bradyrhizobium sp. 3 Strain 65S1MB.</title>
        <authorList>
            <person name="Bromfield E.S.P."/>
            <person name="Cloutier S."/>
            <person name="Nguyen H.D.T."/>
        </authorList>
    </citation>
    <scope>NUCLEOTIDE SEQUENCE [LARGE SCALE GENOMIC DNA]</scope>
    <source>
        <strain evidence="11">65S1MB</strain>
    </source>
</reference>
<dbReference type="NCBIfam" id="TIGR03025">
    <property type="entry name" value="EPS_sugtrans"/>
    <property type="match status" value="1"/>
</dbReference>
<keyword evidence="7" id="KW-0270">Exopolysaccharide synthesis</keyword>
<keyword evidence="11" id="KW-1185">Reference proteome</keyword>
<dbReference type="EMBL" id="CP041090">
    <property type="protein sequence ID" value="QDF42209.2"/>
    <property type="molecule type" value="Genomic_DNA"/>
</dbReference>
<protein>
    <submittedName>
        <fullName evidence="10">Undecaprenyl-phosphate glucose phosphotransferase</fullName>
        <ecNumber evidence="10">2.7.8.31</ecNumber>
    </submittedName>
</protein>
<feature type="transmembrane region" description="Helical" evidence="8">
    <location>
        <begin position="64"/>
        <end position="80"/>
    </location>
</feature>
<dbReference type="PANTHER" id="PTHR30576">
    <property type="entry name" value="COLANIC BIOSYNTHESIS UDP-GLUCOSE LIPID CARRIER TRANSFERASE"/>
    <property type="match status" value="1"/>
</dbReference>
<evidence type="ECO:0000256" key="6">
    <source>
        <dbReference type="ARBA" id="ARBA00023136"/>
    </source>
</evidence>
<organism evidence="10 11">
    <name type="scientific">Bradyrhizobium symbiodeficiens</name>
    <dbReference type="NCBI Taxonomy" id="1404367"/>
    <lineage>
        <taxon>Bacteria</taxon>
        <taxon>Pseudomonadati</taxon>
        <taxon>Pseudomonadota</taxon>
        <taxon>Alphaproteobacteria</taxon>
        <taxon>Hyphomicrobiales</taxon>
        <taxon>Nitrobacteraceae</taxon>
        <taxon>Bradyrhizobium</taxon>
    </lineage>
</organism>
<feature type="transmembrane region" description="Helical" evidence="8">
    <location>
        <begin position="127"/>
        <end position="145"/>
    </location>
</feature>
<dbReference type="InterPro" id="IPR017475">
    <property type="entry name" value="EPS_sugar_tfrase"/>
</dbReference>
<dbReference type="Pfam" id="PF13727">
    <property type="entry name" value="CoA_binding_3"/>
    <property type="match status" value="1"/>
</dbReference>